<evidence type="ECO:0000313" key="1">
    <source>
        <dbReference type="EMBL" id="KAL1857087.1"/>
    </source>
</evidence>
<reference evidence="1 2" key="1">
    <citation type="journal article" date="2024" name="IMA Fungus">
        <title>IMA Genome - F19 : A genome assembly and annotation guide to empower mycologists, including annotated draft genome sequences of Ceratocystis pirilliformis, Diaporthe australafricana, Fusarium ophioides, Paecilomyces lecythidis, and Sporothrix stenoceras.</title>
        <authorList>
            <person name="Aylward J."/>
            <person name="Wilson A.M."/>
            <person name="Visagie C.M."/>
            <person name="Spraker J."/>
            <person name="Barnes I."/>
            <person name="Buitendag C."/>
            <person name="Ceriani C."/>
            <person name="Del Mar Angel L."/>
            <person name="du Plessis D."/>
            <person name="Fuchs T."/>
            <person name="Gasser K."/>
            <person name="Kramer D."/>
            <person name="Li W."/>
            <person name="Munsamy K."/>
            <person name="Piso A."/>
            <person name="Price J.L."/>
            <person name="Sonnekus B."/>
            <person name="Thomas C."/>
            <person name="van der Nest A."/>
            <person name="van Dijk A."/>
            <person name="van Heerden A."/>
            <person name="van Vuuren N."/>
            <person name="Yilmaz N."/>
            <person name="Duong T.A."/>
            <person name="van der Merwe N.A."/>
            <person name="Wingfield M.J."/>
            <person name="Wingfield B.D."/>
        </authorList>
    </citation>
    <scope>NUCLEOTIDE SEQUENCE [LARGE SCALE GENOMIC DNA]</scope>
    <source>
        <strain evidence="1 2">CMW 18300</strain>
    </source>
</reference>
<name>A0ABR3WAH1_9PEZI</name>
<dbReference type="InterPro" id="IPR052895">
    <property type="entry name" value="HetReg/Transcr_Mod"/>
</dbReference>
<keyword evidence="2" id="KW-1185">Reference proteome</keyword>
<dbReference type="PANTHER" id="PTHR24148">
    <property type="entry name" value="ANKYRIN REPEAT DOMAIN-CONTAINING PROTEIN 39 HOMOLOG-RELATED"/>
    <property type="match status" value="1"/>
</dbReference>
<protein>
    <recommendedName>
        <fullName evidence="3">Heterokaryon incompatibility domain-containing protein</fullName>
    </recommendedName>
</protein>
<accession>A0ABR3WAH1</accession>
<comment type="caution">
    <text evidence="1">The sequence shown here is derived from an EMBL/GenBank/DDBJ whole genome shotgun (WGS) entry which is preliminary data.</text>
</comment>
<dbReference type="PANTHER" id="PTHR24148:SF64">
    <property type="entry name" value="HETEROKARYON INCOMPATIBILITY DOMAIN-CONTAINING PROTEIN"/>
    <property type="match status" value="1"/>
</dbReference>
<dbReference type="Proteomes" id="UP001583177">
    <property type="component" value="Unassembled WGS sequence"/>
</dbReference>
<sequence length="193" mass="21780">MDGSMVASGFQIAPVRDLGFRAAASTVHMEWIELSGWRPDAAFVPDQLWRTLVADRGPGGTPTPTWNRRACQYWLDYSEGQDVTYDVIQKDQHPATALEYIQRVQSVIWDRTFFKTARLDALGRPLYGLGPREAKAGDCICILHGCSVPVILKRVEDSGEWRLVGECFVYGLMDGEAMEIKAFTDRTQEFMLK</sequence>
<evidence type="ECO:0000313" key="2">
    <source>
        <dbReference type="Proteomes" id="UP001583177"/>
    </source>
</evidence>
<dbReference type="Pfam" id="PF26639">
    <property type="entry name" value="Het-6_barrel"/>
    <property type="match status" value="1"/>
</dbReference>
<proteinExistence type="predicted"/>
<dbReference type="EMBL" id="JAWRVE010000115">
    <property type="protein sequence ID" value="KAL1857087.1"/>
    <property type="molecule type" value="Genomic_DNA"/>
</dbReference>
<gene>
    <name evidence="1" type="ORF">Daus18300_010430</name>
</gene>
<organism evidence="1 2">
    <name type="scientific">Diaporthe australafricana</name>
    <dbReference type="NCBI Taxonomy" id="127596"/>
    <lineage>
        <taxon>Eukaryota</taxon>
        <taxon>Fungi</taxon>
        <taxon>Dikarya</taxon>
        <taxon>Ascomycota</taxon>
        <taxon>Pezizomycotina</taxon>
        <taxon>Sordariomycetes</taxon>
        <taxon>Sordariomycetidae</taxon>
        <taxon>Diaporthales</taxon>
        <taxon>Diaporthaceae</taxon>
        <taxon>Diaporthe</taxon>
    </lineage>
</organism>
<evidence type="ECO:0008006" key="3">
    <source>
        <dbReference type="Google" id="ProtNLM"/>
    </source>
</evidence>